<name>A0A1R4H6U3_9GAMM</name>
<keyword evidence="2" id="KW-1185">Reference proteome</keyword>
<evidence type="ECO:0000313" key="2">
    <source>
        <dbReference type="Proteomes" id="UP000195442"/>
    </source>
</evidence>
<dbReference type="Proteomes" id="UP000195442">
    <property type="component" value="Unassembled WGS sequence"/>
</dbReference>
<organism evidence="1 2">
    <name type="scientific">Crenothrix polyspora</name>
    <dbReference type="NCBI Taxonomy" id="360316"/>
    <lineage>
        <taxon>Bacteria</taxon>
        <taxon>Pseudomonadati</taxon>
        <taxon>Pseudomonadota</taxon>
        <taxon>Gammaproteobacteria</taxon>
        <taxon>Methylococcales</taxon>
        <taxon>Crenotrichaceae</taxon>
        <taxon>Crenothrix</taxon>
    </lineage>
</organism>
<dbReference type="EMBL" id="FUKJ01000165">
    <property type="protein sequence ID" value="SJM91972.1"/>
    <property type="molecule type" value="Genomic_DNA"/>
</dbReference>
<dbReference type="AlphaFoldDB" id="A0A1R4H6U3"/>
<proteinExistence type="predicted"/>
<sequence>MIKFRSKSKIGEGIVILNKNTSEQVGNPTLININFLRLEFSTSPSGSTYRPQSP</sequence>
<accession>A0A1R4H6U3</accession>
<protein>
    <submittedName>
        <fullName evidence="1">Uncharacterized protein</fullName>
    </submittedName>
</protein>
<reference evidence="2" key="1">
    <citation type="submission" date="2017-02" db="EMBL/GenBank/DDBJ databases">
        <authorList>
            <person name="Daims H."/>
        </authorList>
    </citation>
    <scope>NUCLEOTIDE SEQUENCE [LARGE SCALE GENOMIC DNA]</scope>
</reference>
<evidence type="ECO:0000313" key="1">
    <source>
        <dbReference type="EMBL" id="SJM91972.1"/>
    </source>
</evidence>
<gene>
    <name evidence="1" type="ORF">CRENPOLYSF2_2470003</name>
</gene>